<accession>A0ABT4UF67</accession>
<sequence length="55" mass="6286">MKQIFGYIGQYAKNLHIASFITCTVLLGFGVYLNYITQAWISLLRSIIVFKTRAV</sequence>
<dbReference type="EMBL" id="JAQGEF010000001">
    <property type="protein sequence ID" value="MDA3613395.1"/>
    <property type="molecule type" value="Genomic_DNA"/>
</dbReference>
<protein>
    <submittedName>
        <fullName evidence="2">Uncharacterized protein</fullName>
    </submittedName>
</protein>
<dbReference type="Proteomes" id="UP001210231">
    <property type="component" value="Unassembled WGS sequence"/>
</dbReference>
<dbReference type="RefSeq" id="WP_407029726.1">
    <property type="nucleotide sequence ID" value="NZ_JAQGEF010000001.1"/>
</dbReference>
<feature type="transmembrane region" description="Helical" evidence="1">
    <location>
        <begin position="15"/>
        <end position="35"/>
    </location>
</feature>
<evidence type="ECO:0000256" key="1">
    <source>
        <dbReference type="SAM" id="Phobius"/>
    </source>
</evidence>
<keyword evidence="3" id="KW-1185">Reference proteome</keyword>
<name>A0ABT4UF67_9BACT</name>
<comment type="caution">
    <text evidence="2">The sequence shown here is derived from an EMBL/GenBank/DDBJ whole genome shotgun (WGS) entry which is preliminary data.</text>
</comment>
<gene>
    <name evidence="2" type="ORF">O3P16_01135</name>
</gene>
<organism evidence="2 3">
    <name type="scientific">Polluticaenibacter yanchengensis</name>
    <dbReference type="NCBI Taxonomy" id="3014562"/>
    <lineage>
        <taxon>Bacteria</taxon>
        <taxon>Pseudomonadati</taxon>
        <taxon>Bacteroidota</taxon>
        <taxon>Chitinophagia</taxon>
        <taxon>Chitinophagales</taxon>
        <taxon>Chitinophagaceae</taxon>
        <taxon>Polluticaenibacter</taxon>
    </lineage>
</organism>
<proteinExistence type="predicted"/>
<evidence type="ECO:0000313" key="2">
    <source>
        <dbReference type="EMBL" id="MDA3613395.1"/>
    </source>
</evidence>
<evidence type="ECO:0000313" key="3">
    <source>
        <dbReference type="Proteomes" id="UP001210231"/>
    </source>
</evidence>
<reference evidence="2 3" key="1">
    <citation type="submission" date="2022-12" db="EMBL/GenBank/DDBJ databases">
        <title>Chitinophagaceae gen. sp. nov., a new member of the family Chitinophagaceae, isolated from soil in a chemical factory.</title>
        <authorList>
            <person name="Ke Z."/>
        </authorList>
    </citation>
    <scope>NUCLEOTIDE SEQUENCE [LARGE SCALE GENOMIC DNA]</scope>
    <source>
        <strain evidence="2 3">LY-5</strain>
    </source>
</reference>
<keyword evidence="1" id="KW-1133">Transmembrane helix</keyword>
<keyword evidence="1" id="KW-0472">Membrane</keyword>
<keyword evidence="1" id="KW-0812">Transmembrane</keyword>